<dbReference type="EnsemblMetazoa" id="tetur25g01120.1">
    <property type="protein sequence ID" value="tetur25g01120.1"/>
    <property type="gene ID" value="tetur25g01120"/>
</dbReference>
<dbReference type="GO" id="GO:0032991">
    <property type="term" value="C:protein-containing complex"/>
    <property type="evidence" value="ECO:0007669"/>
    <property type="project" value="UniProtKB-ARBA"/>
</dbReference>
<evidence type="ECO:0000313" key="3">
    <source>
        <dbReference type="Proteomes" id="UP000015104"/>
    </source>
</evidence>
<dbReference type="Pfam" id="PF08311">
    <property type="entry name" value="Mad3_BUB1_I"/>
    <property type="match status" value="1"/>
</dbReference>
<proteinExistence type="predicted"/>
<reference evidence="2" key="2">
    <citation type="submission" date="2015-06" db="UniProtKB">
        <authorList>
            <consortium name="EnsemblMetazoa"/>
        </authorList>
    </citation>
    <scope>IDENTIFICATION</scope>
</reference>
<dbReference type="GO" id="GO:0005634">
    <property type="term" value="C:nucleus"/>
    <property type="evidence" value="ECO:0007669"/>
    <property type="project" value="TreeGrafter"/>
</dbReference>
<dbReference type="GO" id="GO:0051754">
    <property type="term" value="P:meiotic sister chromatid cohesion, centromeric"/>
    <property type="evidence" value="ECO:0007669"/>
    <property type="project" value="TreeGrafter"/>
</dbReference>
<gene>
    <name evidence="2" type="primary">107368004</name>
</gene>
<dbReference type="GO" id="GO:0007094">
    <property type="term" value="P:mitotic spindle assembly checkpoint signaling"/>
    <property type="evidence" value="ECO:0007669"/>
    <property type="project" value="InterPro"/>
</dbReference>
<evidence type="ECO:0000259" key="1">
    <source>
        <dbReference type="PROSITE" id="PS51489"/>
    </source>
</evidence>
<dbReference type="AlphaFoldDB" id="T1KX49"/>
<dbReference type="InterPro" id="IPR015661">
    <property type="entry name" value="Bub1/Mad3"/>
</dbReference>
<dbReference type="OMA" id="LIVIYEQ"/>
<dbReference type="OrthoDB" id="248495at2759"/>
<accession>T1KX49</accession>
<reference evidence="3" key="1">
    <citation type="submission" date="2011-08" db="EMBL/GenBank/DDBJ databases">
        <authorList>
            <person name="Rombauts S."/>
        </authorList>
    </citation>
    <scope>NUCLEOTIDE SEQUENCE</scope>
    <source>
        <strain evidence="3">London</strain>
    </source>
</reference>
<name>T1KX49_TETUR</name>
<protein>
    <recommendedName>
        <fullName evidence="1">BUB1 N-terminal domain-containing protein</fullName>
    </recommendedName>
</protein>
<keyword evidence="3" id="KW-1185">Reference proteome</keyword>
<dbReference type="GO" id="GO:0004672">
    <property type="term" value="F:protein kinase activity"/>
    <property type="evidence" value="ECO:0007669"/>
    <property type="project" value="TreeGrafter"/>
</dbReference>
<organism evidence="2 3">
    <name type="scientific">Tetranychus urticae</name>
    <name type="common">Two-spotted spider mite</name>
    <dbReference type="NCBI Taxonomy" id="32264"/>
    <lineage>
        <taxon>Eukaryota</taxon>
        <taxon>Metazoa</taxon>
        <taxon>Ecdysozoa</taxon>
        <taxon>Arthropoda</taxon>
        <taxon>Chelicerata</taxon>
        <taxon>Arachnida</taxon>
        <taxon>Acari</taxon>
        <taxon>Acariformes</taxon>
        <taxon>Trombidiformes</taxon>
        <taxon>Prostigmata</taxon>
        <taxon>Eleutherengona</taxon>
        <taxon>Raphignathae</taxon>
        <taxon>Tetranychoidea</taxon>
        <taxon>Tetranychidae</taxon>
        <taxon>Tetranychus</taxon>
    </lineage>
</organism>
<dbReference type="Gene3D" id="1.25.40.430">
    <property type="match status" value="1"/>
</dbReference>
<dbReference type="eggNOG" id="KOG1166">
    <property type="taxonomic scope" value="Eukaryota"/>
</dbReference>
<dbReference type="PANTHER" id="PTHR14030:SF4">
    <property type="entry name" value="BUB1 KINASE, ISOFORM A-RELATED"/>
    <property type="match status" value="1"/>
</dbReference>
<evidence type="ECO:0000313" key="2">
    <source>
        <dbReference type="EnsemblMetazoa" id="tetur25g01120.1"/>
    </source>
</evidence>
<dbReference type="PANTHER" id="PTHR14030">
    <property type="entry name" value="MITOTIC CHECKPOINT SERINE/THREONINE-PROTEIN KINASE BUB1"/>
    <property type="match status" value="1"/>
</dbReference>
<sequence length="379" mass="43052">MSEDNPSWYIDKENFQPLSTGRSLSQIDDASDLQIIRNGLEEKILIDDSDDPLSNWISLIEFIEQSYADGGKAGRIDETIKDCVKRFIDNTQYWEDTRFLAVVLKYIRGCNNPLEIYDSLFSKKIFSKLAKFYVEWAWDLELAGNFKEADNVLHKGMMLEAEPSEDLTTAQIQLQVRLVKKIAAKDLDDSEASADQTQQRKALVGLRPTVKKGITKAPVDRVSSIKTDFQSLKASVESAKTRPAIDIHVDNNSCTEPTPSCSSKSFVVPHDKENLLNPSKWTGIKLKSKPTVVRQCEFVIYEEEDENSEVPADTNVAADVLKMRKKQVDAPSLLTLESLEPNQKFYCDLNSIYIGASEYSFEEIRYHKWLNNIKGMEKV</sequence>
<dbReference type="SMART" id="SM00777">
    <property type="entry name" value="Mad3_BUB1_I"/>
    <property type="match status" value="1"/>
</dbReference>
<dbReference type="PROSITE" id="PS51489">
    <property type="entry name" value="BUB1_N"/>
    <property type="match status" value="1"/>
</dbReference>
<dbReference type="EMBL" id="CAEY01000676">
    <property type="status" value="NOT_ANNOTATED_CDS"/>
    <property type="molecule type" value="Genomic_DNA"/>
</dbReference>
<dbReference type="InterPro" id="IPR013212">
    <property type="entry name" value="Mad3/Bub1_I"/>
</dbReference>
<feature type="domain" description="BUB1 N-terminal" evidence="1">
    <location>
        <begin position="40"/>
        <end position="199"/>
    </location>
</feature>
<dbReference type="STRING" id="32264.T1KX49"/>
<dbReference type="Proteomes" id="UP000015104">
    <property type="component" value="Unassembled WGS sequence"/>
</dbReference>
<dbReference type="HOGENOM" id="CLU_052518_0_0_1"/>
<dbReference type="KEGG" id="tut:107368004"/>